<keyword evidence="7" id="KW-1185">Reference proteome</keyword>
<evidence type="ECO:0000256" key="2">
    <source>
        <dbReference type="ARBA" id="ARBA00023157"/>
    </source>
</evidence>
<dbReference type="InterPro" id="IPR009003">
    <property type="entry name" value="Peptidase_S1_PA"/>
</dbReference>
<evidence type="ECO:0000256" key="3">
    <source>
        <dbReference type="SAM" id="MobiDB-lite"/>
    </source>
</evidence>
<keyword evidence="4" id="KW-0732">Signal</keyword>
<dbReference type="Pfam" id="PF00089">
    <property type="entry name" value="Trypsin"/>
    <property type="match status" value="1"/>
</dbReference>
<dbReference type="GO" id="GO:0006508">
    <property type="term" value="P:proteolysis"/>
    <property type="evidence" value="ECO:0007669"/>
    <property type="project" value="InterPro"/>
</dbReference>
<name>A0A8J3FEP6_9ACTN</name>
<proteinExistence type="inferred from homology"/>
<feature type="signal peptide" evidence="4">
    <location>
        <begin position="1"/>
        <end position="27"/>
    </location>
</feature>
<comment type="similarity">
    <text evidence="1">Belongs to the peptidase S1 family.</text>
</comment>
<dbReference type="PRINTS" id="PR00722">
    <property type="entry name" value="CHYMOTRYPSIN"/>
</dbReference>
<dbReference type="Gene3D" id="2.40.10.10">
    <property type="entry name" value="Trypsin-like serine proteases"/>
    <property type="match status" value="1"/>
</dbReference>
<evidence type="ECO:0000256" key="4">
    <source>
        <dbReference type="SAM" id="SignalP"/>
    </source>
</evidence>
<accession>A0A8J3FEP6</accession>
<dbReference type="RefSeq" id="WP_189112434.1">
    <property type="nucleotide sequence ID" value="NZ_BMQC01000001.1"/>
</dbReference>
<dbReference type="Proteomes" id="UP000662200">
    <property type="component" value="Unassembled WGS sequence"/>
</dbReference>
<evidence type="ECO:0000256" key="1">
    <source>
        <dbReference type="ARBA" id="ARBA00007664"/>
    </source>
</evidence>
<sequence>MTYRSRAAAAAAVGALTASALTAPAAAAPRIIDGRVADTNPGAVALLDQTGDQYCTATQISAEWVLTAWHCIYRRNPDDANGPRVPRPPTSLRVGSLQFGSGGRQVTHASYVVHDQADLALIRLAAPSADTPLMKLAAAEVAEKDQPLVWGWGRTAAGNGPSSPDLKLATTKVHGVTGTDGHGGQAVRLSRGDGKPAPGDSGGPATVNGQQVGVCSQSLMLGRLFTYTKISAYRDWIRQKSGV</sequence>
<keyword evidence="2" id="KW-1015">Disulfide bond</keyword>
<dbReference type="InterPro" id="IPR050430">
    <property type="entry name" value="Peptidase_S1"/>
</dbReference>
<reference evidence="6" key="2">
    <citation type="submission" date="2020-09" db="EMBL/GenBank/DDBJ databases">
        <authorList>
            <person name="Sun Q."/>
            <person name="Ohkuma M."/>
        </authorList>
    </citation>
    <scope>NUCLEOTIDE SEQUENCE</scope>
    <source>
        <strain evidence="6">JCM 3091</strain>
    </source>
</reference>
<dbReference type="InterPro" id="IPR043504">
    <property type="entry name" value="Peptidase_S1_PA_chymotrypsin"/>
</dbReference>
<dbReference type="GO" id="GO:0004252">
    <property type="term" value="F:serine-type endopeptidase activity"/>
    <property type="evidence" value="ECO:0007669"/>
    <property type="project" value="InterPro"/>
</dbReference>
<gene>
    <name evidence="6" type="ORF">GCM10010124_04490</name>
</gene>
<evidence type="ECO:0000259" key="5">
    <source>
        <dbReference type="PROSITE" id="PS50240"/>
    </source>
</evidence>
<feature type="domain" description="Peptidase S1" evidence="5">
    <location>
        <begin position="31"/>
        <end position="242"/>
    </location>
</feature>
<dbReference type="PROSITE" id="PS50240">
    <property type="entry name" value="TRYPSIN_DOM"/>
    <property type="match status" value="1"/>
</dbReference>
<evidence type="ECO:0000313" key="6">
    <source>
        <dbReference type="EMBL" id="GGK14980.1"/>
    </source>
</evidence>
<dbReference type="InterPro" id="IPR001314">
    <property type="entry name" value="Peptidase_S1A"/>
</dbReference>
<feature type="region of interest" description="Disordered" evidence="3">
    <location>
        <begin position="176"/>
        <end position="208"/>
    </location>
</feature>
<dbReference type="SMART" id="SM00020">
    <property type="entry name" value="Tryp_SPc"/>
    <property type="match status" value="1"/>
</dbReference>
<feature type="chain" id="PRO_5035314672" evidence="4">
    <location>
        <begin position="28"/>
        <end position="243"/>
    </location>
</feature>
<dbReference type="SUPFAM" id="SSF50494">
    <property type="entry name" value="Trypsin-like serine proteases"/>
    <property type="match status" value="1"/>
</dbReference>
<dbReference type="PANTHER" id="PTHR24276:SF98">
    <property type="entry name" value="FI18310P1-RELATED"/>
    <property type="match status" value="1"/>
</dbReference>
<organism evidence="6 7">
    <name type="scientific">Pilimelia terevasa</name>
    <dbReference type="NCBI Taxonomy" id="53372"/>
    <lineage>
        <taxon>Bacteria</taxon>
        <taxon>Bacillati</taxon>
        <taxon>Actinomycetota</taxon>
        <taxon>Actinomycetes</taxon>
        <taxon>Micromonosporales</taxon>
        <taxon>Micromonosporaceae</taxon>
        <taxon>Pilimelia</taxon>
    </lineage>
</organism>
<comment type="caution">
    <text evidence="6">The sequence shown here is derived from an EMBL/GenBank/DDBJ whole genome shotgun (WGS) entry which is preliminary data.</text>
</comment>
<dbReference type="InterPro" id="IPR001254">
    <property type="entry name" value="Trypsin_dom"/>
</dbReference>
<dbReference type="EMBL" id="BMQC01000001">
    <property type="protein sequence ID" value="GGK14980.1"/>
    <property type="molecule type" value="Genomic_DNA"/>
</dbReference>
<dbReference type="AlphaFoldDB" id="A0A8J3FEP6"/>
<evidence type="ECO:0000313" key="7">
    <source>
        <dbReference type="Proteomes" id="UP000662200"/>
    </source>
</evidence>
<reference evidence="6" key="1">
    <citation type="journal article" date="2014" name="Int. J. Syst. Evol. Microbiol.">
        <title>Complete genome sequence of Corynebacterium casei LMG S-19264T (=DSM 44701T), isolated from a smear-ripened cheese.</title>
        <authorList>
            <consortium name="US DOE Joint Genome Institute (JGI-PGF)"/>
            <person name="Walter F."/>
            <person name="Albersmeier A."/>
            <person name="Kalinowski J."/>
            <person name="Ruckert C."/>
        </authorList>
    </citation>
    <scope>NUCLEOTIDE SEQUENCE</scope>
    <source>
        <strain evidence="6">JCM 3091</strain>
    </source>
</reference>
<protein>
    <submittedName>
        <fullName evidence="6">Trypsin</fullName>
    </submittedName>
</protein>
<dbReference type="PANTHER" id="PTHR24276">
    <property type="entry name" value="POLYSERASE-RELATED"/>
    <property type="match status" value="1"/>
</dbReference>